<gene>
    <name evidence="3" type="primary">LOC113870147</name>
</gene>
<dbReference type="AlphaFoldDB" id="A0A8B8M4A1"/>
<accession>A0A8B8M4A1</accession>
<keyword evidence="2" id="KW-1185">Reference proteome</keyword>
<feature type="transmembrane region" description="Helical" evidence="1">
    <location>
        <begin position="98"/>
        <end position="119"/>
    </location>
</feature>
<proteinExistence type="predicted"/>
<keyword evidence="1" id="KW-0812">Transmembrane</keyword>
<dbReference type="PANTHER" id="PTHR33919:SF9">
    <property type="entry name" value="RIBOSOME BIOGENESIS NEP1-LIKE PROTEIN"/>
    <property type="match status" value="1"/>
</dbReference>
<dbReference type="OrthoDB" id="2013913at2759"/>
<reference evidence="2" key="1">
    <citation type="journal article" date="2019" name="Toxins">
        <title>Detection of Abrin-Like and Prepropulchellin-Like Toxin Genes and Transcripts Using Whole Genome Sequencing and Full-Length Transcript Sequencing of Abrus precatorius.</title>
        <authorList>
            <person name="Hovde B.T."/>
            <person name="Daligault H.E."/>
            <person name="Hanschen E.R."/>
            <person name="Kunde Y.A."/>
            <person name="Johnson M.B."/>
            <person name="Starkenburg S.R."/>
            <person name="Johnson S.L."/>
        </authorList>
    </citation>
    <scope>NUCLEOTIDE SEQUENCE [LARGE SCALE GENOMIC DNA]</scope>
</reference>
<name>A0A8B8M4A1_ABRPR</name>
<dbReference type="Proteomes" id="UP000694853">
    <property type="component" value="Unplaced"/>
</dbReference>
<protein>
    <submittedName>
        <fullName evidence="3">Uncharacterized protein LOC113870147</fullName>
    </submittedName>
</protein>
<reference evidence="3" key="2">
    <citation type="submission" date="2025-08" db="UniProtKB">
        <authorList>
            <consortium name="RefSeq"/>
        </authorList>
    </citation>
    <scope>IDENTIFICATION</scope>
    <source>
        <tissue evidence="3">Young leaves</tissue>
    </source>
</reference>
<keyword evidence="1" id="KW-1133">Transmembrane helix</keyword>
<dbReference type="GeneID" id="113870147"/>
<evidence type="ECO:0000313" key="3">
    <source>
        <dbReference type="RefSeq" id="XP_027362547.1"/>
    </source>
</evidence>
<evidence type="ECO:0000256" key="1">
    <source>
        <dbReference type="SAM" id="Phobius"/>
    </source>
</evidence>
<evidence type="ECO:0000313" key="2">
    <source>
        <dbReference type="Proteomes" id="UP000694853"/>
    </source>
</evidence>
<keyword evidence="1" id="KW-0472">Membrane</keyword>
<dbReference type="RefSeq" id="XP_027362547.1">
    <property type="nucleotide sequence ID" value="XM_027506746.1"/>
</dbReference>
<organism evidence="2 3">
    <name type="scientific">Abrus precatorius</name>
    <name type="common">Indian licorice</name>
    <name type="synonym">Glycine abrus</name>
    <dbReference type="NCBI Taxonomy" id="3816"/>
    <lineage>
        <taxon>Eukaryota</taxon>
        <taxon>Viridiplantae</taxon>
        <taxon>Streptophyta</taxon>
        <taxon>Embryophyta</taxon>
        <taxon>Tracheophyta</taxon>
        <taxon>Spermatophyta</taxon>
        <taxon>Magnoliopsida</taxon>
        <taxon>eudicotyledons</taxon>
        <taxon>Gunneridae</taxon>
        <taxon>Pentapetalae</taxon>
        <taxon>rosids</taxon>
        <taxon>fabids</taxon>
        <taxon>Fabales</taxon>
        <taxon>Fabaceae</taxon>
        <taxon>Papilionoideae</taxon>
        <taxon>50 kb inversion clade</taxon>
        <taxon>NPAAA clade</taxon>
        <taxon>indigoferoid/millettioid clade</taxon>
        <taxon>Abreae</taxon>
        <taxon>Abrus</taxon>
    </lineage>
</organism>
<dbReference type="PANTHER" id="PTHR33919">
    <property type="entry name" value="OS09G0127700 PROTEIN"/>
    <property type="match status" value="1"/>
</dbReference>
<sequence length="201" mass="22131">MEQENVGLGRVVSYVVTNAALYCSTTCAKSSMDATWLVLMGLLHSSQKNWRSMLTQLGGGTRSFATPTTPKLKPMSPTVDAAHHASTSSMSTLKAEFAPVYIVCGMVVVALTIGSHTAYQQLARSPSVHVNKKRRESMPEVYDPDRTIKSATKFIDGSFLRKMSYIQENKATLNDPVHPNPFTHPRTAETLKSVGIESRRR</sequence>
<dbReference type="KEGG" id="aprc:113870147"/>